<dbReference type="Gramene" id="Bo07270s010.1">
    <property type="protein sequence ID" value="Bo07270s010.1"/>
    <property type="gene ID" value="Bo07270s010"/>
</dbReference>
<dbReference type="AlphaFoldDB" id="A0A0D2ZY08"/>
<accession>A0A0D2ZY08</accession>
<reference evidence="1" key="2">
    <citation type="submission" date="2015-06" db="UniProtKB">
        <authorList>
            <consortium name="EnsemblPlants"/>
        </authorList>
    </citation>
    <scope>IDENTIFICATION</scope>
</reference>
<organism evidence="1 2">
    <name type="scientific">Brassica oleracea var. oleracea</name>
    <dbReference type="NCBI Taxonomy" id="109376"/>
    <lineage>
        <taxon>Eukaryota</taxon>
        <taxon>Viridiplantae</taxon>
        <taxon>Streptophyta</taxon>
        <taxon>Embryophyta</taxon>
        <taxon>Tracheophyta</taxon>
        <taxon>Spermatophyta</taxon>
        <taxon>Magnoliopsida</taxon>
        <taxon>eudicotyledons</taxon>
        <taxon>Gunneridae</taxon>
        <taxon>Pentapetalae</taxon>
        <taxon>rosids</taxon>
        <taxon>malvids</taxon>
        <taxon>Brassicales</taxon>
        <taxon>Brassicaceae</taxon>
        <taxon>Brassiceae</taxon>
        <taxon>Brassica</taxon>
    </lineage>
</organism>
<keyword evidence="2" id="KW-1185">Reference proteome</keyword>
<dbReference type="HOGENOM" id="CLU_2674560_0_0_1"/>
<evidence type="ECO:0000313" key="2">
    <source>
        <dbReference type="Proteomes" id="UP000032141"/>
    </source>
</evidence>
<protein>
    <submittedName>
        <fullName evidence="1">Uncharacterized protein</fullName>
    </submittedName>
</protein>
<reference evidence="1" key="1">
    <citation type="journal article" date="2014" name="Genome Biol.">
        <title>Transcriptome and methylome profiling reveals relics of genome dominance in the mesopolyploid Brassica oleracea.</title>
        <authorList>
            <person name="Parkin I.A."/>
            <person name="Koh C."/>
            <person name="Tang H."/>
            <person name="Robinson S.J."/>
            <person name="Kagale S."/>
            <person name="Clarke W.E."/>
            <person name="Town C.D."/>
            <person name="Nixon J."/>
            <person name="Krishnakumar V."/>
            <person name="Bidwell S.L."/>
            <person name="Denoeud F."/>
            <person name="Belcram H."/>
            <person name="Links M.G."/>
            <person name="Just J."/>
            <person name="Clarke C."/>
            <person name="Bender T."/>
            <person name="Huebert T."/>
            <person name="Mason A.S."/>
            <person name="Pires J.C."/>
            <person name="Barker G."/>
            <person name="Moore J."/>
            <person name="Walley P.G."/>
            <person name="Manoli S."/>
            <person name="Batley J."/>
            <person name="Edwards D."/>
            <person name="Nelson M.N."/>
            <person name="Wang X."/>
            <person name="Paterson A.H."/>
            <person name="King G."/>
            <person name="Bancroft I."/>
            <person name="Chalhoub B."/>
            <person name="Sharpe A.G."/>
        </authorList>
    </citation>
    <scope>NUCLEOTIDE SEQUENCE [LARGE SCALE GENOMIC DNA]</scope>
    <source>
        <strain evidence="1">cv. TO1000</strain>
    </source>
</reference>
<proteinExistence type="predicted"/>
<sequence length="75" mass="8317">MRAMIQSLCVPYIVGKAQRFTGQSLGLGDFTLFPSSRFCPKGFSLVRFLMRKNEEVLQGSKLDLGSAKVKLEGEC</sequence>
<dbReference type="EnsemblPlants" id="Bo07270s010.1">
    <property type="protein sequence ID" value="Bo07270s010.1"/>
    <property type="gene ID" value="Bo07270s010"/>
</dbReference>
<name>A0A0D2ZY08_BRAOL</name>
<dbReference type="Proteomes" id="UP000032141">
    <property type="component" value="Unassembled WGS sequence"/>
</dbReference>
<evidence type="ECO:0000313" key="1">
    <source>
        <dbReference type="EnsemblPlants" id="Bo07270s010.1"/>
    </source>
</evidence>